<protein>
    <submittedName>
        <fullName evidence="2">10984_t:CDS:1</fullName>
    </submittedName>
</protein>
<organism evidence="2 3">
    <name type="scientific">Funneliformis caledonium</name>
    <dbReference type="NCBI Taxonomy" id="1117310"/>
    <lineage>
        <taxon>Eukaryota</taxon>
        <taxon>Fungi</taxon>
        <taxon>Fungi incertae sedis</taxon>
        <taxon>Mucoromycota</taxon>
        <taxon>Glomeromycotina</taxon>
        <taxon>Glomeromycetes</taxon>
        <taxon>Glomerales</taxon>
        <taxon>Glomeraceae</taxon>
        <taxon>Funneliformis</taxon>
    </lineage>
</organism>
<accession>A0A9N9GR91</accession>
<sequence length="211" mass="25071">MAMIEIIEKQLEDAKKLKDLEEKLFNEEYRNEKQEKRWEDKINELKKEKEGLKKDKVKWENQVINLQNKLVDFRKEEIITKSGIKRKTDEDIKFNTKEQNSGSIYLNHRLANTSGNPITLQHLIFRTFLEDCETITPNDINYAFVLDVTESMSNVFTNKDERRDAFKILFRKHYEVSLNQYINAKITTDGSSFEKKGIYMTSTMEVKSELR</sequence>
<name>A0A9N9GR91_9GLOM</name>
<dbReference type="EMBL" id="CAJVPQ010003301">
    <property type="protein sequence ID" value="CAG8624137.1"/>
    <property type="molecule type" value="Genomic_DNA"/>
</dbReference>
<gene>
    <name evidence="2" type="ORF">FCALED_LOCUS9713</name>
</gene>
<dbReference type="OrthoDB" id="3261131at2759"/>
<keyword evidence="3" id="KW-1185">Reference proteome</keyword>
<evidence type="ECO:0000313" key="2">
    <source>
        <dbReference type="EMBL" id="CAG8624137.1"/>
    </source>
</evidence>
<feature type="coiled-coil region" evidence="1">
    <location>
        <begin position="4"/>
        <end position="76"/>
    </location>
</feature>
<proteinExistence type="predicted"/>
<keyword evidence="1" id="KW-0175">Coiled coil</keyword>
<comment type="caution">
    <text evidence="2">The sequence shown here is derived from an EMBL/GenBank/DDBJ whole genome shotgun (WGS) entry which is preliminary data.</text>
</comment>
<dbReference type="AlphaFoldDB" id="A0A9N9GR91"/>
<evidence type="ECO:0000313" key="3">
    <source>
        <dbReference type="Proteomes" id="UP000789570"/>
    </source>
</evidence>
<reference evidence="2" key="1">
    <citation type="submission" date="2021-06" db="EMBL/GenBank/DDBJ databases">
        <authorList>
            <person name="Kallberg Y."/>
            <person name="Tangrot J."/>
            <person name="Rosling A."/>
        </authorList>
    </citation>
    <scope>NUCLEOTIDE SEQUENCE</scope>
    <source>
        <strain evidence="2">UK204</strain>
    </source>
</reference>
<evidence type="ECO:0000256" key="1">
    <source>
        <dbReference type="SAM" id="Coils"/>
    </source>
</evidence>
<dbReference type="Proteomes" id="UP000789570">
    <property type="component" value="Unassembled WGS sequence"/>
</dbReference>